<comment type="caution">
    <text evidence="2">The sequence shown here is derived from an EMBL/GenBank/DDBJ whole genome shotgun (WGS) entry which is preliminary data.</text>
</comment>
<dbReference type="Proteomes" id="UP001194468">
    <property type="component" value="Unassembled WGS sequence"/>
</dbReference>
<feature type="region of interest" description="Disordered" evidence="1">
    <location>
        <begin position="76"/>
        <end position="104"/>
    </location>
</feature>
<proteinExistence type="predicted"/>
<feature type="compositionally biased region" description="Polar residues" evidence="1">
    <location>
        <begin position="86"/>
        <end position="104"/>
    </location>
</feature>
<dbReference type="EMBL" id="WHUW01000387">
    <property type="protein sequence ID" value="KAF8415008.1"/>
    <property type="molecule type" value="Genomic_DNA"/>
</dbReference>
<sequence>MVAWAIFEGVRSLLVSCASSDKPGWLSNIGSTPGRLEKLGDLEQAISRHKEAVDLTSSAWEVDNLKQAASNIDVQDALDLTPGDHPNNSTKPEQISPLSQRAAR</sequence>
<gene>
    <name evidence="2" type="ORF">L210DRAFT_3768844</name>
</gene>
<accession>A0AAD4G4W0</accession>
<dbReference type="AlphaFoldDB" id="A0AAD4G4W0"/>
<reference evidence="2" key="1">
    <citation type="submission" date="2019-10" db="EMBL/GenBank/DDBJ databases">
        <authorList>
            <consortium name="DOE Joint Genome Institute"/>
            <person name="Kuo A."/>
            <person name="Miyauchi S."/>
            <person name="Kiss E."/>
            <person name="Drula E."/>
            <person name="Kohler A."/>
            <person name="Sanchez-Garcia M."/>
            <person name="Andreopoulos B."/>
            <person name="Barry K.W."/>
            <person name="Bonito G."/>
            <person name="Buee M."/>
            <person name="Carver A."/>
            <person name="Chen C."/>
            <person name="Cichocki N."/>
            <person name="Clum A."/>
            <person name="Culley D."/>
            <person name="Crous P.W."/>
            <person name="Fauchery L."/>
            <person name="Girlanda M."/>
            <person name="Hayes R."/>
            <person name="Keri Z."/>
            <person name="LaButti K."/>
            <person name="Lipzen A."/>
            <person name="Lombard V."/>
            <person name="Magnuson J."/>
            <person name="Maillard F."/>
            <person name="Morin E."/>
            <person name="Murat C."/>
            <person name="Nolan M."/>
            <person name="Ohm R."/>
            <person name="Pangilinan J."/>
            <person name="Pereira M."/>
            <person name="Perotto S."/>
            <person name="Peter M."/>
            <person name="Riley R."/>
            <person name="Sitrit Y."/>
            <person name="Stielow B."/>
            <person name="Szollosi G."/>
            <person name="Zifcakova L."/>
            <person name="Stursova M."/>
            <person name="Spatafora J.W."/>
            <person name="Tedersoo L."/>
            <person name="Vaario L.-M."/>
            <person name="Yamada A."/>
            <person name="Yan M."/>
            <person name="Wang P."/>
            <person name="Xu J."/>
            <person name="Bruns T."/>
            <person name="Baldrian P."/>
            <person name="Vilgalys R."/>
            <person name="Henrissat B."/>
            <person name="Grigoriev I.V."/>
            <person name="Hibbett D."/>
            <person name="Nagy L.G."/>
            <person name="Martin F.M."/>
        </authorList>
    </citation>
    <scope>NUCLEOTIDE SEQUENCE</scope>
    <source>
        <strain evidence="2">BED1</strain>
    </source>
</reference>
<name>A0AAD4G4W0_BOLED</name>
<reference evidence="2" key="2">
    <citation type="journal article" date="2020" name="Nat. Commun.">
        <title>Large-scale genome sequencing of mycorrhizal fungi provides insights into the early evolution of symbiotic traits.</title>
        <authorList>
            <person name="Miyauchi S."/>
            <person name="Kiss E."/>
            <person name="Kuo A."/>
            <person name="Drula E."/>
            <person name="Kohler A."/>
            <person name="Sanchez-Garcia M."/>
            <person name="Morin E."/>
            <person name="Andreopoulos B."/>
            <person name="Barry K.W."/>
            <person name="Bonito G."/>
            <person name="Buee M."/>
            <person name="Carver A."/>
            <person name="Chen C."/>
            <person name="Cichocki N."/>
            <person name="Clum A."/>
            <person name="Culley D."/>
            <person name="Crous P.W."/>
            <person name="Fauchery L."/>
            <person name="Girlanda M."/>
            <person name="Hayes R.D."/>
            <person name="Keri Z."/>
            <person name="LaButti K."/>
            <person name="Lipzen A."/>
            <person name="Lombard V."/>
            <person name="Magnuson J."/>
            <person name="Maillard F."/>
            <person name="Murat C."/>
            <person name="Nolan M."/>
            <person name="Ohm R.A."/>
            <person name="Pangilinan J."/>
            <person name="Pereira M.F."/>
            <person name="Perotto S."/>
            <person name="Peter M."/>
            <person name="Pfister S."/>
            <person name="Riley R."/>
            <person name="Sitrit Y."/>
            <person name="Stielow J.B."/>
            <person name="Szollosi G."/>
            <person name="Zifcakova L."/>
            <person name="Stursova M."/>
            <person name="Spatafora J.W."/>
            <person name="Tedersoo L."/>
            <person name="Vaario L.M."/>
            <person name="Yamada A."/>
            <person name="Yan M."/>
            <person name="Wang P."/>
            <person name="Xu J."/>
            <person name="Bruns T."/>
            <person name="Baldrian P."/>
            <person name="Vilgalys R."/>
            <person name="Dunand C."/>
            <person name="Henrissat B."/>
            <person name="Grigoriev I.V."/>
            <person name="Hibbett D."/>
            <person name="Nagy L.G."/>
            <person name="Martin F.M."/>
        </authorList>
    </citation>
    <scope>NUCLEOTIDE SEQUENCE</scope>
    <source>
        <strain evidence="2">BED1</strain>
    </source>
</reference>
<evidence type="ECO:0000313" key="2">
    <source>
        <dbReference type="EMBL" id="KAF8415008.1"/>
    </source>
</evidence>
<evidence type="ECO:0000313" key="3">
    <source>
        <dbReference type="Proteomes" id="UP001194468"/>
    </source>
</evidence>
<evidence type="ECO:0000256" key="1">
    <source>
        <dbReference type="SAM" id="MobiDB-lite"/>
    </source>
</evidence>
<organism evidence="2 3">
    <name type="scientific">Boletus edulis BED1</name>
    <dbReference type="NCBI Taxonomy" id="1328754"/>
    <lineage>
        <taxon>Eukaryota</taxon>
        <taxon>Fungi</taxon>
        <taxon>Dikarya</taxon>
        <taxon>Basidiomycota</taxon>
        <taxon>Agaricomycotina</taxon>
        <taxon>Agaricomycetes</taxon>
        <taxon>Agaricomycetidae</taxon>
        <taxon>Boletales</taxon>
        <taxon>Boletineae</taxon>
        <taxon>Boletaceae</taxon>
        <taxon>Boletoideae</taxon>
        <taxon>Boletus</taxon>
    </lineage>
</organism>
<protein>
    <submittedName>
        <fullName evidence="2">Uncharacterized protein</fullName>
    </submittedName>
</protein>
<keyword evidence="3" id="KW-1185">Reference proteome</keyword>